<dbReference type="SUPFAM" id="SSF57850">
    <property type="entry name" value="RING/U-box"/>
    <property type="match status" value="1"/>
</dbReference>
<dbReference type="PROSITE" id="PS50089">
    <property type="entry name" value="ZF_RING_2"/>
    <property type="match status" value="1"/>
</dbReference>
<feature type="domain" description="RING-type" evidence="2">
    <location>
        <begin position="15"/>
        <end position="60"/>
    </location>
</feature>
<dbReference type="GO" id="GO:0008270">
    <property type="term" value="F:zinc ion binding"/>
    <property type="evidence" value="ECO:0007669"/>
    <property type="project" value="UniProtKB-KW"/>
</dbReference>
<accession>A0A6A6EQV6</accession>
<evidence type="ECO:0000259" key="2">
    <source>
        <dbReference type="PROSITE" id="PS50089"/>
    </source>
</evidence>
<keyword evidence="1" id="KW-0862">Zinc</keyword>
<reference evidence="3" key="1">
    <citation type="journal article" date="2020" name="Stud. Mycol.">
        <title>101 Dothideomycetes genomes: a test case for predicting lifestyles and emergence of pathogens.</title>
        <authorList>
            <person name="Haridas S."/>
            <person name="Albert R."/>
            <person name="Binder M."/>
            <person name="Bloem J."/>
            <person name="Labutti K."/>
            <person name="Salamov A."/>
            <person name="Andreopoulos B."/>
            <person name="Baker S."/>
            <person name="Barry K."/>
            <person name="Bills G."/>
            <person name="Bluhm B."/>
            <person name="Cannon C."/>
            <person name="Castanera R."/>
            <person name="Culley D."/>
            <person name="Daum C."/>
            <person name="Ezra D."/>
            <person name="Gonzalez J."/>
            <person name="Henrissat B."/>
            <person name="Kuo A."/>
            <person name="Liang C."/>
            <person name="Lipzen A."/>
            <person name="Lutzoni F."/>
            <person name="Magnuson J."/>
            <person name="Mondo S."/>
            <person name="Nolan M."/>
            <person name="Ohm R."/>
            <person name="Pangilinan J."/>
            <person name="Park H.-J."/>
            <person name="Ramirez L."/>
            <person name="Alfaro M."/>
            <person name="Sun H."/>
            <person name="Tritt A."/>
            <person name="Yoshinaga Y."/>
            <person name="Zwiers L.-H."/>
            <person name="Turgeon B."/>
            <person name="Goodwin S."/>
            <person name="Spatafora J."/>
            <person name="Crous P."/>
            <person name="Grigoriev I."/>
        </authorList>
    </citation>
    <scope>NUCLEOTIDE SEQUENCE</scope>
    <source>
        <strain evidence="3">CBS 207.26</strain>
    </source>
</reference>
<organism evidence="3 4">
    <name type="scientific">Zopfia rhizophila CBS 207.26</name>
    <dbReference type="NCBI Taxonomy" id="1314779"/>
    <lineage>
        <taxon>Eukaryota</taxon>
        <taxon>Fungi</taxon>
        <taxon>Dikarya</taxon>
        <taxon>Ascomycota</taxon>
        <taxon>Pezizomycotina</taxon>
        <taxon>Dothideomycetes</taxon>
        <taxon>Dothideomycetes incertae sedis</taxon>
        <taxon>Zopfiaceae</taxon>
        <taxon>Zopfia</taxon>
    </lineage>
</organism>
<keyword evidence="4" id="KW-1185">Reference proteome</keyword>
<name>A0A6A6EQV6_9PEZI</name>
<dbReference type="SMART" id="SM00184">
    <property type="entry name" value="RING"/>
    <property type="match status" value="1"/>
</dbReference>
<dbReference type="Pfam" id="PF13639">
    <property type="entry name" value="zf-RING_2"/>
    <property type="match status" value="1"/>
</dbReference>
<dbReference type="CDD" id="cd16448">
    <property type="entry name" value="RING-H2"/>
    <property type="match status" value="1"/>
</dbReference>
<keyword evidence="1" id="KW-0863">Zinc-finger</keyword>
<dbReference type="InterPro" id="IPR001841">
    <property type="entry name" value="Znf_RING"/>
</dbReference>
<proteinExistence type="predicted"/>
<dbReference type="Proteomes" id="UP000800200">
    <property type="component" value="Unassembled WGS sequence"/>
</dbReference>
<dbReference type="Gene3D" id="3.30.40.10">
    <property type="entry name" value="Zinc/RING finger domain, C3HC4 (zinc finger)"/>
    <property type="match status" value="1"/>
</dbReference>
<dbReference type="OrthoDB" id="8062037at2759"/>
<keyword evidence="1" id="KW-0479">Metal-binding</keyword>
<protein>
    <recommendedName>
        <fullName evidence="2">RING-type domain-containing protein</fullName>
    </recommendedName>
</protein>
<dbReference type="InterPro" id="IPR013083">
    <property type="entry name" value="Znf_RING/FYVE/PHD"/>
</dbReference>
<dbReference type="EMBL" id="ML994611">
    <property type="protein sequence ID" value="KAF2194577.1"/>
    <property type="molecule type" value="Genomic_DNA"/>
</dbReference>
<dbReference type="AlphaFoldDB" id="A0A6A6EQV6"/>
<evidence type="ECO:0000256" key="1">
    <source>
        <dbReference type="PROSITE-ProRule" id="PRU00175"/>
    </source>
</evidence>
<evidence type="ECO:0000313" key="3">
    <source>
        <dbReference type="EMBL" id="KAF2194577.1"/>
    </source>
</evidence>
<sequence length="323" mass="37585">MEEFINTKLQPVEVCPICHEDFGTNHVPVTLDCKHIFGHHCLLQWVRSDQVRANTCPTCRDQLFSKSNVGNNNPHWHSLCQENPIRLAEFVGLLWQHMRHCFKGNFQQAVTDYQLIHNVIRPSLGQLRRSGGAFQQYWAPVRDLPPTGSVTRGPYLPLVRLVRVMQDVIDIIPLHVTTIARANMLFWKMNACSYPSARTLVWADLMAASLLAHESDHLFPVLHWFTMVMSQQIFQFYGEYPWASDQNTKERFVTAVCYDGVNGIGRHWTSYPGLWFTKSLVEVYEELWRQVRGLRKLSLRGSDWEEPVVRGLWAIQGWKRRKN</sequence>
<gene>
    <name evidence="3" type="ORF">K469DRAFT_547612</name>
</gene>
<evidence type="ECO:0000313" key="4">
    <source>
        <dbReference type="Proteomes" id="UP000800200"/>
    </source>
</evidence>